<keyword evidence="1" id="KW-0812">Transmembrane</keyword>
<dbReference type="EMBL" id="FZQP02000038">
    <property type="protein sequence ID" value="VVC86895.1"/>
    <property type="molecule type" value="Genomic_DNA"/>
</dbReference>
<reference evidence="2 3" key="1">
    <citation type="submission" date="2017-07" db="EMBL/GenBank/DDBJ databases">
        <authorList>
            <person name="Talla V."/>
            <person name="Backstrom N."/>
        </authorList>
    </citation>
    <scope>NUCLEOTIDE SEQUENCE [LARGE SCALE GENOMIC DNA]</scope>
</reference>
<accession>A0A5E4PLR2</accession>
<keyword evidence="1" id="KW-0472">Membrane</keyword>
<dbReference type="AlphaFoldDB" id="A0A5E4PLR2"/>
<organism evidence="2 3">
    <name type="scientific">Leptidea sinapis</name>
    <dbReference type="NCBI Taxonomy" id="189913"/>
    <lineage>
        <taxon>Eukaryota</taxon>
        <taxon>Metazoa</taxon>
        <taxon>Ecdysozoa</taxon>
        <taxon>Arthropoda</taxon>
        <taxon>Hexapoda</taxon>
        <taxon>Insecta</taxon>
        <taxon>Pterygota</taxon>
        <taxon>Neoptera</taxon>
        <taxon>Endopterygota</taxon>
        <taxon>Lepidoptera</taxon>
        <taxon>Glossata</taxon>
        <taxon>Ditrysia</taxon>
        <taxon>Papilionoidea</taxon>
        <taxon>Pieridae</taxon>
        <taxon>Dismorphiinae</taxon>
        <taxon>Leptidea</taxon>
    </lineage>
</organism>
<keyword evidence="3" id="KW-1185">Reference proteome</keyword>
<evidence type="ECO:0000313" key="2">
    <source>
        <dbReference type="EMBL" id="VVC86895.1"/>
    </source>
</evidence>
<keyword evidence="1" id="KW-1133">Transmembrane helix</keyword>
<feature type="transmembrane region" description="Helical" evidence="1">
    <location>
        <begin position="20"/>
        <end position="42"/>
    </location>
</feature>
<evidence type="ECO:0000256" key="1">
    <source>
        <dbReference type="SAM" id="Phobius"/>
    </source>
</evidence>
<dbReference type="Proteomes" id="UP000324832">
    <property type="component" value="Unassembled WGS sequence"/>
</dbReference>
<protein>
    <submittedName>
        <fullName evidence="2">Uncharacterized protein</fullName>
    </submittedName>
</protein>
<evidence type="ECO:0000313" key="3">
    <source>
        <dbReference type="Proteomes" id="UP000324832"/>
    </source>
</evidence>
<sequence>MESASSLRVNLKKVNSGTKVLNIVLVMTFFVSPLVLVVVKYFKTNEWKLLLPFLITYPFDPYDIRYWPFVYIHQIWSVNNIDYISISTLLNYDPCITIQLGINAVRTRFRCGDIRYQRHVQKGLAKRLNVQCWCYAVPYHYIYFLLQYHSKKKTHETQVAHRNKIHDIDTKQKPRTQLFHVAGVLGKRGKSV</sequence>
<gene>
    <name evidence="2" type="ORF">LSINAPIS_LOCUS631</name>
</gene>
<name>A0A5E4PLR2_9NEOP</name>
<proteinExistence type="predicted"/>